<evidence type="ECO:0000313" key="3">
    <source>
        <dbReference type="Proteomes" id="UP000183365"/>
    </source>
</evidence>
<accession>A0A1L0AVV0</accession>
<feature type="region of interest" description="Disordered" evidence="1">
    <location>
        <begin position="383"/>
        <end position="403"/>
    </location>
</feature>
<name>A0A1L0AVV0_9ASCO</name>
<protein>
    <submittedName>
        <fullName evidence="2">Uncharacterized protein</fullName>
    </submittedName>
</protein>
<dbReference type="AlphaFoldDB" id="A0A1L0AVV0"/>
<dbReference type="EMBL" id="FQNF01000001">
    <property type="protein sequence ID" value="SGZ37812.1"/>
    <property type="molecule type" value="Genomic_DNA"/>
</dbReference>
<keyword evidence="3" id="KW-1185">Reference proteome</keyword>
<evidence type="ECO:0000256" key="1">
    <source>
        <dbReference type="SAM" id="MobiDB-lite"/>
    </source>
</evidence>
<dbReference type="VEuPathDB" id="FungiDB:HGUI_00012"/>
<dbReference type="Proteomes" id="UP000183365">
    <property type="component" value="Unassembled WGS sequence"/>
</dbReference>
<evidence type="ECO:0000313" key="2">
    <source>
        <dbReference type="EMBL" id="SGZ37812.1"/>
    </source>
</evidence>
<proteinExistence type="predicted"/>
<gene>
    <name evidence="2" type="ORF">HGUI_00012</name>
</gene>
<sequence length="497" mass="57621">MFQLINSNIKSENYDGAYSDNSVIFIDECLDFIVNGSDVENDINNIKFDISKLSNRNSDVLEHIYTDSITIKDGTCSKSVVGEDFSFWKINHVFSRISTNDMFNKFIYLDIEPLDKILITVTINQTHTYKKEYSILSLVRLKTTDCLLKKIGRNVVNISVDFDQLDGINEWMIINAKYVINNKLKIENLGNKEADITCPTKQSIFFNYSLNWDDIAEKLDNNSINHFVAKFYMTYKLKNTERIFKLVNISKYTKGYLKNIDIAESLTLNESEFKDELDIKLLDHENNKSSSYVINLKQKEITTVKFLIKRRMGKKSNIKNLVIFQYFKKADIRDFKKFKGLSISLRVTNKDVANPSVIINGNHESDYLSKPMSITDIDRFSSTQTNSEPMTRVSIPPTPSNSTSMRPYNVTSVIKSQINEKYSQWKQSLRLMPYQCGLILIDDDYELDFEDKEELVVEIRFVGVQKGYYPNLSNIKLFDLNQNKVIDFCKQFAVLCN</sequence>
<reference evidence="3" key="1">
    <citation type="submission" date="2016-11" db="EMBL/GenBank/DDBJ databases">
        <authorList>
            <person name="Guldener U."/>
        </authorList>
    </citation>
    <scope>NUCLEOTIDE SEQUENCE [LARGE SCALE GENOMIC DNA]</scope>
</reference>
<dbReference type="OrthoDB" id="3972174at2759"/>
<organism evidence="2 3">
    <name type="scientific">Hanseniaspora guilliermondii</name>
    <dbReference type="NCBI Taxonomy" id="56406"/>
    <lineage>
        <taxon>Eukaryota</taxon>
        <taxon>Fungi</taxon>
        <taxon>Dikarya</taxon>
        <taxon>Ascomycota</taxon>
        <taxon>Saccharomycotina</taxon>
        <taxon>Saccharomycetes</taxon>
        <taxon>Saccharomycodales</taxon>
        <taxon>Saccharomycodaceae</taxon>
        <taxon>Hanseniaspora</taxon>
    </lineage>
</organism>